<gene>
    <name evidence="1" type="ORF">GCM10022263_27710</name>
</gene>
<evidence type="ECO:0008006" key="3">
    <source>
        <dbReference type="Google" id="ProtNLM"/>
    </source>
</evidence>
<organism evidence="1 2">
    <name type="scientific">Nocardioides daeguensis</name>
    <dbReference type="NCBI Taxonomy" id="908359"/>
    <lineage>
        <taxon>Bacteria</taxon>
        <taxon>Bacillati</taxon>
        <taxon>Actinomycetota</taxon>
        <taxon>Actinomycetes</taxon>
        <taxon>Propionibacteriales</taxon>
        <taxon>Nocardioidaceae</taxon>
        <taxon>Nocardioides</taxon>
    </lineage>
</organism>
<dbReference type="EMBL" id="BAABBB010000013">
    <property type="protein sequence ID" value="GAA3538549.1"/>
    <property type="molecule type" value="Genomic_DNA"/>
</dbReference>
<dbReference type="RefSeq" id="WP_218234332.1">
    <property type="nucleotide sequence ID" value="NZ_BAABBB010000013.1"/>
</dbReference>
<dbReference type="Proteomes" id="UP001500301">
    <property type="component" value="Unassembled WGS sequence"/>
</dbReference>
<keyword evidence="2" id="KW-1185">Reference proteome</keyword>
<reference evidence="2" key="1">
    <citation type="journal article" date="2019" name="Int. J. Syst. Evol. Microbiol.">
        <title>The Global Catalogue of Microorganisms (GCM) 10K type strain sequencing project: providing services to taxonomists for standard genome sequencing and annotation.</title>
        <authorList>
            <consortium name="The Broad Institute Genomics Platform"/>
            <consortium name="The Broad Institute Genome Sequencing Center for Infectious Disease"/>
            <person name="Wu L."/>
            <person name="Ma J."/>
        </authorList>
    </citation>
    <scope>NUCLEOTIDE SEQUENCE [LARGE SCALE GENOMIC DNA]</scope>
    <source>
        <strain evidence="2">JCM 17460</strain>
    </source>
</reference>
<proteinExistence type="predicted"/>
<evidence type="ECO:0000313" key="1">
    <source>
        <dbReference type="EMBL" id="GAA3538549.1"/>
    </source>
</evidence>
<evidence type="ECO:0000313" key="2">
    <source>
        <dbReference type="Proteomes" id="UP001500301"/>
    </source>
</evidence>
<comment type="caution">
    <text evidence="1">The sequence shown here is derived from an EMBL/GenBank/DDBJ whole genome shotgun (WGS) entry which is preliminary data.</text>
</comment>
<name>A0ABP6VMX8_9ACTN</name>
<sequence>MLHGGPEAVVGDLSAAEVAGLRNWQRDDVTVLVPHGTFVGAGHPGVVFVRTRRPLRDWRRPGGGLPVCRLEPAVLRFASVQRAPRVAEGVLAAVVQQQLTSPDRLLEWIERMQPLRAAARFRRVVAEIAGGAHSAAELDVRRMCRSAGLAQPARQVRRRDADGRLRFTDCEWRLAGGRVLVLEVDGGFHREVEHWEEDIARQRALTSPYRMVVRCTARELRDEPERVARDLRLLGVPAA</sequence>
<accession>A0ABP6VMX8</accession>
<protein>
    <recommendedName>
        <fullName evidence="3">DUF559 domain-containing protein</fullName>
    </recommendedName>
</protein>